<evidence type="ECO:0000313" key="3">
    <source>
        <dbReference type="Proteomes" id="UP000198718"/>
    </source>
</evidence>
<dbReference type="OrthoDB" id="1704220at2"/>
<dbReference type="InterPro" id="IPR000572">
    <property type="entry name" value="OxRdtase_Mopterin-bd_dom"/>
</dbReference>
<dbReference type="SUPFAM" id="SSF56524">
    <property type="entry name" value="Oxidoreductase molybdopterin-binding domain"/>
    <property type="match status" value="1"/>
</dbReference>
<feature type="domain" description="Oxidoreductase molybdopterin-binding" evidence="1">
    <location>
        <begin position="45"/>
        <end position="173"/>
    </location>
</feature>
<proteinExistence type="predicted"/>
<evidence type="ECO:0000259" key="1">
    <source>
        <dbReference type="Pfam" id="PF00174"/>
    </source>
</evidence>
<keyword evidence="3" id="KW-1185">Reference proteome</keyword>
<dbReference type="Pfam" id="PF00174">
    <property type="entry name" value="Oxidored_molyb"/>
    <property type="match status" value="1"/>
</dbReference>
<accession>A0A1G8ZQG3</accession>
<evidence type="ECO:0000313" key="2">
    <source>
        <dbReference type="EMBL" id="SDK16410.1"/>
    </source>
</evidence>
<dbReference type="Proteomes" id="UP000198718">
    <property type="component" value="Unassembled WGS sequence"/>
</dbReference>
<gene>
    <name evidence="2" type="ORF">SAMN05660472_00911</name>
</gene>
<name>A0A1G8ZQG3_9FIRM</name>
<dbReference type="STRING" id="393762.SAMN05660472_00911"/>
<dbReference type="InterPro" id="IPR036374">
    <property type="entry name" value="OxRdtase_Mopterin-bd_sf"/>
</dbReference>
<organism evidence="2 3">
    <name type="scientific">Natronincola ferrireducens</name>
    <dbReference type="NCBI Taxonomy" id="393762"/>
    <lineage>
        <taxon>Bacteria</taxon>
        <taxon>Bacillati</taxon>
        <taxon>Bacillota</taxon>
        <taxon>Clostridia</taxon>
        <taxon>Peptostreptococcales</taxon>
        <taxon>Natronincolaceae</taxon>
        <taxon>Natronincola</taxon>
    </lineage>
</organism>
<dbReference type="EMBL" id="FNFP01000001">
    <property type="protein sequence ID" value="SDK16410.1"/>
    <property type="molecule type" value="Genomic_DNA"/>
</dbReference>
<dbReference type="PROSITE" id="PS51257">
    <property type="entry name" value="PROKAR_LIPOPROTEIN"/>
    <property type="match status" value="1"/>
</dbReference>
<dbReference type="AlphaFoldDB" id="A0A1G8ZQG3"/>
<dbReference type="Gene3D" id="3.90.420.10">
    <property type="entry name" value="Oxidoreductase, molybdopterin-binding domain"/>
    <property type="match status" value="1"/>
</dbReference>
<reference evidence="2 3" key="1">
    <citation type="submission" date="2016-10" db="EMBL/GenBank/DDBJ databases">
        <authorList>
            <person name="de Groot N.N."/>
        </authorList>
    </citation>
    <scope>NUCLEOTIDE SEQUENCE [LARGE SCALE GENOMIC DNA]</scope>
    <source>
        <strain evidence="2 3">DSM 18346</strain>
    </source>
</reference>
<protein>
    <submittedName>
        <fullName evidence="2">Oxidoreductase molybdopterin binding domain-containing protein</fullName>
    </submittedName>
</protein>
<sequence length="368" mass="41248">MKIHRIAILLILIIGLTLSGCSTTSQEEAVISTGGETIDEKIVLAGLEEKEIEITVESLKNYETITREVVSVNSSGTENRFAVTGSLLEDVLQDLGHSQKDLKGLRLIAGDGYSMEVPKEVVGHREIVLAYEVDGEPLDQKSRPIRVIVPQERAMYWVRNLTRIEVLEETEDATVNTVIFLEAAISTLPQEDYTYYDSVDQAIRPTDLIREFGDEKEEKTVYIKAVDGLEKNETNEIFQSGYIKVTGTDAPMFLSPDIPKGMYVKDILWFSQGNSVFFTYSKGQELFQVKKLEDKEGIMLKDIIDEVGLREGQTYKLTAVDGYSVEVGIEELEKGIVYLGKEGELRTSFEDLPKNLNIKGLLAIEVMD</sequence>
<dbReference type="RefSeq" id="WP_090550872.1">
    <property type="nucleotide sequence ID" value="NZ_FNFP01000001.1"/>
</dbReference>